<gene>
    <name evidence="4" type="ORF">ROZALSC1DRAFT_30200</name>
</gene>
<evidence type="ECO:0000313" key="4">
    <source>
        <dbReference type="EMBL" id="RKP18058.1"/>
    </source>
</evidence>
<dbReference type="Proteomes" id="UP000281549">
    <property type="component" value="Unassembled WGS sequence"/>
</dbReference>
<comment type="similarity">
    <text evidence="2">Belongs to the HFCD (homooligomeric flavin containing Cys decarboxylase) superfamily.</text>
</comment>
<evidence type="ECO:0000259" key="3">
    <source>
        <dbReference type="Pfam" id="PF02441"/>
    </source>
</evidence>
<evidence type="ECO:0000313" key="5">
    <source>
        <dbReference type="Proteomes" id="UP000281549"/>
    </source>
</evidence>
<dbReference type="Gene3D" id="3.40.50.1950">
    <property type="entry name" value="Flavin prenyltransferase-like"/>
    <property type="match status" value="1"/>
</dbReference>
<accession>A0A4P9YFV2</accession>
<dbReference type="SUPFAM" id="SSF52507">
    <property type="entry name" value="Homo-oligomeric flavin-containing Cys decarboxylases, HFCD"/>
    <property type="match status" value="1"/>
</dbReference>
<dbReference type="GO" id="GO:0004633">
    <property type="term" value="F:phosphopantothenoylcysteine decarboxylase activity"/>
    <property type="evidence" value="ECO:0007669"/>
    <property type="project" value="TreeGrafter"/>
</dbReference>
<dbReference type="PANTHER" id="PTHR14359">
    <property type="entry name" value="HOMO-OLIGOMERIC FLAVIN CONTAINING CYS DECARBOXYLASE FAMILY"/>
    <property type="match status" value="1"/>
</dbReference>
<proteinExistence type="inferred from homology"/>
<dbReference type="Pfam" id="PF02441">
    <property type="entry name" value="Flavoprotein"/>
    <property type="match status" value="1"/>
</dbReference>
<dbReference type="AlphaFoldDB" id="A0A4P9YFV2"/>
<keyword evidence="1" id="KW-0173">Coenzyme A biosynthesis</keyword>
<reference evidence="5" key="1">
    <citation type="journal article" date="2018" name="Nat. Microbiol.">
        <title>Leveraging single-cell genomics to expand the fungal tree of life.</title>
        <authorList>
            <person name="Ahrendt S.R."/>
            <person name="Quandt C.A."/>
            <person name="Ciobanu D."/>
            <person name="Clum A."/>
            <person name="Salamov A."/>
            <person name="Andreopoulos B."/>
            <person name="Cheng J.F."/>
            <person name="Woyke T."/>
            <person name="Pelin A."/>
            <person name="Henrissat B."/>
            <person name="Reynolds N.K."/>
            <person name="Benny G.L."/>
            <person name="Smith M.E."/>
            <person name="James T.Y."/>
            <person name="Grigoriev I.V."/>
        </authorList>
    </citation>
    <scope>NUCLEOTIDE SEQUENCE [LARGE SCALE GENOMIC DNA]</scope>
    <source>
        <strain evidence="5">CSF55</strain>
    </source>
</reference>
<dbReference type="GO" id="GO:0015937">
    <property type="term" value="P:coenzyme A biosynthetic process"/>
    <property type="evidence" value="ECO:0007669"/>
    <property type="project" value="UniProtKB-KW"/>
</dbReference>
<evidence type="ECO:0000256" key="1">
    <source>
        <dbReference type="ARBA" id="ARBA00022993"/>
    </source>
</evidence>
<dbReference type="PANTHER" id="PTHR14359:SF6">
    <property type="entry name" value="PHOSPHOPANTOTHENOYLCYSTEINE DECARBOXYLASE"/>
    <property type="match status" value="1"/>
</dbReference>
<dbReference type="EMBL" id="ML005574">
    <property type="protein sequence ID" value="RKP18058.1"/>
    <property type="molecule type" value="Genomic_DNA"/>
</dbReference>
<dbReference type="GO" id="GO:0010181">
    <property type="term" value="F:FMN binding"/>
    <property type="evidence" value="ECO:0007669"/>
    <property type="project" value="TreeGrafter"/>
</dbReference>
<dbReference type="InterPro" id="IPR003382">
    <property type="entry name" value="Flavoprotein"/>
</dbReference>
<name>A0A4P9YFV2_ROZAC</name>
<protein>
    <submittedName>
        <fullName evidence="4">Phosphopantothenoylcysteine decarboxylase-like protein (PPC-DC)</fullName>
    </submittedName>
</protein>
<dbReference type="InterPro" id="IPR036551">
    <property type="entry name" value="Flavin_trans-like"/>
</dbReference>
<organism evidence="4 5">
    <name type="scientific">Rozella allomycis (strain CSF55)</name>
    <dbReference type="NCBI Taxonomy" id="988480"/>
    <lineage>
        <taxon>Eukaryota</taxon>
        <taxon>Fungi</taxon>
        <taxon>Fungi incertae sedis</taxon>
        <taxon>Cryptomycota</taxon>
        <taxon>Cryptomycota incertae sedis</taxon>
        <taxon>Rozella</taxon>
    </lineage>
</organism>
<evidence type="ECO:0000256" key="2">
    <source>
        <dbReference type="ARBA" id="ARBA00038350"/>
    </source>
</evidence>
<sequence>MNILVGVTGSVATVKLEKLLHCIKENVKDRNIQIKIVTTSRAKHFLVNSNLGSETILDDDSEWLWEELGDPVLHIQLRDWADVFLIAPLSANSLAKISHGICDNLLTCIARAWDFRKPFLVAPAMNVHMWNHPLTSVQLRNLESWGIQIIPPISKKLACGDIGIGAMEEPECIATKLAQVISEIYEA</sequence>
<feature type="domain" description="Flavoprotein" evidence="3">
    <location>
        <begin position="1"/>
        <end position="179"/>
    </location>
</feature>
<dbReference type="GO" id="GO:0071513">
    <property type="term" value="C:phosphopantothenoylcysteine decarboxylase complex"/>
    <property type="evidence" value="ECO:0007669"/>
    <property type="project" value="TreeGrafter"/>
</dbReference>